<gene>
    <name evidence="1" type="ORF">JTE90_011027</name>
</gene>
<evidence type="ECO:0000313" key="2">
    <source>
        <dbReference type="Proteomes" id="UP000827092"/>
    </source>
</evidence>
<dbReference type="AlphaFoldDB" id="A0AAV6VFC2"/>
<dbReference type="EMBL" id="JAFNEN010000103">
    <property type="protein sequence ID" value="KAG8194416.1"/>
    <property type="molecule type" value="Genomic_DNA"/>
</dbReference>
<sequence>MHDPRLPLRLRNFGHPGSPAYLVGRPADDRAFGAALTTGQLPVTVIEEAAEKRTAPIKFISSGLKQIPAPNDYENPSEVVSL</sequence>
<protein>
    <submittedName>
        <fullName evidence="1">Uncharacterized protein</fullName>
    </submittedName>
</protein>
<organism evidence="1 2">
    <name type="scientific">Oedothorax gibbosus</name>
    <dbReference type="NCBI Taxonomy" id="931172"/>
    <lineage>
        <taxon>Eukaryota</taxon>
        <taxon>Metazoa</taxon>
        <taxon>Ecdysozoa</taxon>
        <taxon>Arthropoda</taxon>
        <taxon>Chelicerata</taxon>
        <taxon>Arachnida</taxon>
        <taxon>Araneae</taxon>
        <taxon>Araneomorphae</taxon>
        <taxon>Entelegynae</taxon>
        <taxon>Araneoidea</taxon>
        <taxon>Linyphiidae</taxon>
        <taxon>Erigoninae</taxon>
        <taxon>Oedothorax</taxon>
    </lineage>
</organism>
<accession>A0AAV6VFC2</accession>
<comment type="caution">
    <text evidence="1">The sequence shown here is derived from an EMBL/GenBank/DDBJ whole genome shotgun (WGS) entry which is preliminary data.</text>
</comment>
<name>A0AAV6VFC2_9ARAC</name>
<keyword evidence="2" id="KW-1185">Reference proteome</keyword>
<reference evidence="1 2" key="1">
    <citation type="journal article" date="2022" name="Nat. Ecol. Evol.">
        <title>A masculinizing supergene underlies an exaggerated male reproductive morph in a spider.</title>
        <authorList>
            <person name="Hendrickx F."/>
            <person name="De Corte Z."/>
            <person name="Sonet G."/>
            <person name="Van Belleghem S.M."/>
            <person name="Kostlbacher S."/>
            <person name="Vangestel C."/>
        </authorList>
    </citation>
    <scope>NUCLEOTIDE SEQUENCE [LARGE SCALE GENOMIC DNA]</scope>
    <source>
        <strain evidence="1">W744_W776</strain>
    </source>
</reference>
<evidence type="ECO:0000313" key="1">
    <source>
        <dbReference type="EMBL" id="KAG8194416.1"/>
    </source>
</evidence>
<proteinExistence type="predicted"/>
<dbReference type="Proteomes" id="UP000827092">
    <property type="component" value="Unassembled WGS sequence"/>
</dbReference>